<feature type="transmembrane region" description="Helical" evidence="8">
    <location>
        <begin position="475"/>
        <end position="496"/>
    </location>
</feature>
<dbReference type="Proteomes" id="UP000014500">
    <property type="component" value="Unassembled WGS sequence"/>
</dbReference>
<dbReference type="PANTHER" id="PTHR10361:SF28">
    <property type="entry name" value="P3 PROTEIN-RELATED"/>
    <property type="match status" value="1"/>
</dbReference>
<keyword evidence="10" id="KW-1185">Reference proteome</keyword>
<feature type="transmembrane region" description="Helical" evidence="8">
    <location>
        <begin position="284"/>
        <end position="303"/>
    </location>
</feature>
<evidence type="ECO:0000256" key="8">
    <source>
        <dbReference type="SAM" id="Phobius"/>
    </source>
</evidence>
<keyword evidence="5 8" id="KW-1133">Transmembrane helix</keyword>
<feature type="transmembrane region" description="Helical" evidence="8">
    <location>
        <begin position="220"/>
        <end position="239"/>
    </location>
</feature>
<keyword evidence="3 8" id="KW-0812">Transmembrane</keyword>
<reference evidence="9" key="2">
    <citation type="submission" date="2015-02" db="UniProtKB">
        <authorList>
            <consortium name="EnsemblMetazoa"/>
        </authorList>
    </citation>
    <scope>IDENTIFICATION</scope>
</reference>
<dbReference type="PhylomeDB" id="T1II40"/>
<dbReference type="STRING" id="126957.T1II40"/>
<evidence type="ECO:0008006" key="11">
    <source>
        <dbReference type="Google" id="ProtNLM"/>
    </source>
</evidence>
<feature type="transmembrane region" description="Helical" evidence="8">
    <location>
        <begin position="508"/>
        <end position="529"/>
    </location>
</feature>
<dbReference type="eggNOG" id="KOG2718">
    <property type="taxonomic scope" value="Eukaryota"/>
</dbReference>
<evidence type="ECO:0000313" key="9">
    <source>
        <dbReference type="EnsemblMetazoa" id="SMAR000526-PA"/>
    </source>
</evidence>
<evidence type="ECO:0000256" key="2">
    <source>
        <dbReference type="ARBA" id="ARBA00006528"/>
    </source>
</evidence>
<comment type="similarity">
    <text evidence="2">Belongs to the bile acid:sodium symporter (BASS) (TC 2.A.28) family.</text>
</comment>
<feature type="transmembrane region" description="Helical" evidence="8">
    <location>
        <begin position="444"/>
        <end position="463"/>
    </location>
</feature>
<protein>
    <recommendedName>
        <fullName evidence="11">Ileal sodium/bile acid cotransporter</fullName>
    </recommendedName>
</protein>
<feature type="transmembrane region" description="Helical" evidence="8">
    <location>
        <begin position="48"/>
        <end position="70"/>
    </location>
</feature>
<dbReference type="EnsemblMetazoa" id="SMAR000526-RA">
    <property type="protein sequence ID" value="SMAR000526-PA"/>
    <property type="gene ID" value="SMAR000526"/>
</dbReference>
<comment type="subcellular location">
    <subcellularLocation>
        <location evidence="1">Membrane</location>
        <topology evidence="1">Multi-pass membrane protein</topology>
    </subcellularLocation>
</comment>
<sequence length="565" mass="63190">MELSIFTFIFASHEPRMNNFTFPNSSFVLNLTVELTTIVGDHEEALKIALEVLLVALLAFVMLAMGCDITWSDLWIHLRRPIGVIIGMTSQFGILPLCAFIISKSLHLTVFESLSLLILSCCPGGVVSNLFTMWCNGNVSLSICMTTMSTMMALAMMPLNLLMYSQMWDSSEDQVVVPYDKLATTLVTIFIPVVVGVTIKTKCPKAAKWVIRPRMNNFTFPNSSFVLNLTVELTTRYTIVGDHEEALKIALEVLLVALLAFVMLAMGCDITWSDLWIHLRRPIGIIIGMTSQFGVLPLCAFIISRSLHLTIFESLSLLILSCCPGGVVSNLFTMWCNGNVSLSICMTTMSTMMALAMMPLNILLYTQTWDSSEDQVVVPYDKLATTLVTIFIPVVVGVTIKTKCPKAAKWVIRSGTTAGFLSIIGSIVIQAILIPGLFNCSWKSYFSAFILPILGFSFGFIWARVFKMSYKDARTVAFETGSQNVPLALTIILLSFPFDKQKEMAPIPLLFAIFIHIEAIIGCLLYWWWKNQKKLHAEKKEKPEAETRENEKMLVEHKERSLELI</sequence>
<feature type="transmembrane region" description="Helical" evidence="8">
    <location>
        <begin position="383"/>
        <end position="400"/>
    </location>
</feature>
<dbReference type="Gene3D" id="1.20.1530.20">
    <property type="match status" value="2"/>
</dbReference>
<accession>T1II40</accession>
<feature type="transmembrane region" description="Helical" evidence="8">
    <location>
        <begin position="420"/>
        <end position="438"/>
    </location>
</feature>
<feature type="transmembrane region" description="Helical" evidence="8">
    <location>
        <begin position="251"/>
        <end position="272"/>
    </location>
</feature>
<feature type="transmembrane region" description="Helical" evidence="8">
    <location>
        <begin position="315"/>
        <end position="333"/>
    </location>
</feature>
<dbReference type="GO" id="GO:0016020">
    <property type="term" value="C:membrane"/>
    <property type="evidence" value="ECO:0007669"/>
    <property type="project" value="UniProtKB-SubCell"/>
</dbReference>
<feature type="transmembrane region" description="Helical" evidence="8">
    <location>
        <begin position="114"/>
        <end position="132"/>
    </location>
</feature>
<feature type="transmembrane region" description="Helical" evidence="8">
    <location>
        <begin position="139"/>
        <end position="162"/>
    </location>
</feature>
<dbReference type="PANTHER" id="PTHR10361">
    <property type="entry name" value="SODIUM-BILE ACID COTRANSPORTER"/>
    <property type="match status" value="1"/>
</dbReference>
<dbReference type="GO" id="GO:0008508">
    <property type="term" value="F:bile acid:sodium symporter activity"/>
    <property type="evidence" value="ECO:0007669"/>
    <property type="project" value="TreeGrafter"/>
</dbReference>
<keyword evidence="4" id="KW-0813">Transport</keyword>
<dbReference type="InterPro" id="IPR004710">
    <property type="entry name" value="Bilac:Na_transpt"/>
</dbReference>
<evidence type="ECO:0000256" key="1">
    <source>
        <dbReference type="ARBA" id="ARBA00004141"/>
    </source>
</evidence>
<keyword evidence="4" id="KW-0769">Symport</keyword>
<dbReference type="AlphaFoldDB" id="T1II40"/>
<evidence type="ECO:0000256" key="4">
    <source>
        <dbReference type="ARBA" id="ARBA00022847"/>
    </source>
</evidence>
<keyword evidence="6 8" id="KW-0472">Membrane</keyword>
<feature type="transmembrane region" description="Helical" evidence="8">
    <location>
        <begin position="340"/>
        <end position="363"/>
    </location>
</feature>
<dbReference type="EMBL" id="JH430102">
    <property type="status" value="NOT_ANNOTATED_CDS"/>
    <property type="molecule type" value="Genomic_DNA"/>
</dbReference>
<dbReference type="InterPro" id="IPR038770">
    <property type="entry name" value="Na+/solute_symporter_sf"/>
</dbReference>
<feature type="region of interest" description="Disordered" evidence="7">
    <location>
        <begin position="540"/>
        <end position="565"/>
    </location>
</feature>
<proteinExistence type="inferred from homology"/>
<reference evidence="10" key="1">
    <citation type="submission" date="2011-05" db="EMBL/GenBank/DDBJ databases">
        <authorList>
            <person name="Richards S.R."/>
            <person name="Qu J."/>
            <person name="Jiang H."/>
            <person name="Jhangiani S.N."/>
            <person name="Agravi P."/>
            <person name="Goodspeed R."/>
            <person name="Gross S."/>
            <person name="Mandapat C."/>
            <person name="Jackson L."/>
            <person name="Mathew T."/>
            <person name="Pu L."/>
            <person name="Thornton R."/>
            <person name="Saada N."/>
            <person name="Wilczek-Boney K.B."/>
            <person name="Lee S."/>
            <person name="Kovar C."/>
            <person name="Wu Y."/>
            <person name="Scherer S.E."/>
            <person name="Worley K.C."/>
            <person name="Muzny D.M."/>
            <person name="Gibbs R."/>
        </authorList>
    </citation>
    <scope>NUCLEOTIDE SEQUENCE</scope>
    <source>
        <strain evidence="10">Brora</strain>
    </source>
</reference>
<evidence type="ECO:0000256" key="3">
    <source>
        <dbReference type="ARBA" id="ARBA00022692"/>
    </source>
</evidence>
<organism evidence="9 10">
    <name type="scientific">Strigamia maritima</name>
    <name type="common">European centipede</name>
    <name type="synonym">Geophilus maritimus</name>
    <dbReference type="NCBI Taxonomy" id="126957"/>
    <lineage>
        <taxon>Eukaryota</taxon>
        <taxon>Metazoa</taxon>
        <taxon>Ecdysozoa</taxon>
        <taxon>Arthropoda</taxon>
        <taxon>Myriapoda</taxon>
        <taxon>Chilopoda</taxon>
        <taxon>Pleurostigmophora</taxon>
        <taxon>Geophilomorpha</taxon>
        <taxon>Linotaeniidae</taxon>
        <taxon>Strigamia</taxon>
    </lineage>
</organism>
<dbReference type="Pfam" id="PF01758">
    <property type="entry name" value="SBF"/>
    <property type="match status" value="2"/>
</dbReference>
<evidence type="ECO:0000256" key="6">
    <source>
        <dbReference type="ARBA" id="ARBA00023136"/>
    </source>
</evidence>
<dbReference type="HOGENOM" id="CLU_482629_0_0_1"/>
<evidence type="ECO:0000256" key="7">
    <source>
        <dbReference type="SAM" id="MobiDB-lite"/>
    </source>
</evidence>
<name>T1II40_STRMM</name>
<dbReference type="InterPro" id="IPR002657">
    <property type="entry name" value="BilAc:Na_symport/Acr3"/>
</dbReference>
<evidence type="ECO:0000313" key="10">
    <source>
        <dbReference type="Proteomes" id="UP000014500"/>
    </source>
</evidence>
<feature type="transmembrane region" description="Helical" evidence="8">
    <location>
        <begin position="182"/>
        <end position="199"/>
    </location>
</feature>
<feature type="transmembrane region" description="Helical" evidence="8">
    <location>
        <begin position="82"/>
        <end position="102"/>
    </location>
</feature>
<evidence type="ECO:0000256" key="5">
    <source>
        <dbReference type="ARBA" id="ARBA00022989"/>
    </source>
</evidence>